<dbReference type="EMBL" id="JAOB01000069">
    <property type="protein sequence ID" value="EUA23168.1"/>
    <property type="molecule type" value="Genomic_DNA"/>
</dbReference>
<dbReference type="Gene3D" id="3.20.20.140">
    <property type="entry name" value="Metal-dependent hydrolases"/>
    <property type="match status" value="1"/>
</dbReference>
<keyword evidence="1" id="KW-0378">Hydrolase</keyword>
<proteinExistence type="predicted"/>
<evidence type="ECO:0000313" key="1">
    <source>
        <dbReference type="EMBL" id="EUA23168.1"/>
    </source>
</evidence>
<gene>
    <name evidence="1" type="ORF">I553_5010</name>
</gene>
<name>X7ZWR9_MYCXE</name>
<dbReference type="PATRIC" id="fig|1299334.3.peg.6977"/>
<organism evidence="1">
    <name type="scientific">Mycobacterium xenopi 4042</name>
    <dbReference type="NCBI Taxonomy" id="1299334"/>
    <lineage>
        <taxon>Bacteria</taxon>
        <taxon>Bacillati</taxon>
        <taxon>Actinomycetota</taxon>
        <taxon>Actinomycetes</taxon>
        <taxon>Mycobacteriales</taxon>
        <taxon>Mycobacteriaceae</taxon>
        <taxon>Mycobacterium</taxon>
    </lineage>
</organism>
<dbReference type="GO" id="GO:0016787">
    <property type="term" value="F:hydrolase activity"/>
    <property type="evidence" value="ECO:0007669"/>
    <property type="project" value="UniProtKB-KW"/>
</dbReference>
<protein>
    <submittedName>
        <fullName evidence="1">Amidohydrolase 2 domain protein</fullName>
    </submittedName>
</protein>
<sequence>MDIDGVQAMTCFPSFPRFAGAVFAEGEDKELAKLCSQAWNDFHLDEWAATAPTGSSRLR</sequence>
<comment type="caution">
    <text evidence="1">The sequence shown here is derived from an EMBL/GenBank/DDBJ whole genome shotgun (WGS) entry which is preliminary data.</text>
</comment>
<reference evidence="1" key="1">
    <citation type="submission" date="2014-01" db="EMBL/GenBank/DDBJ databases">
        <authorList>
            <person name="Brown-Elliot B."/>
            <person name="Wallace R."/>
            <person name="Lenaerts A."/>
            <person name="Ordway D."/>
            <person name="DeGroote M.A."/>
            <person name="Parker T."/>
            <person name="Sizemore C."/>
            <person name="Tallon L.J."/>
            <person name="Sadzewicz L.K."/>
            <person name="Sengamalay N."/>
            <person name="Fraser C.M."/>
            <person name="Hine E."/>
            <person name="Shefchek K.A."/>
            <person name="Das S.P."/>
            <person name="Tettelin H."/>
        </authorList>
    </citation>
    <scope>NUCLEOTIDE SEQUENCE [LARGE SCALE GENOMIC DNA]</scope>
    <source>
        <strain evidence="1">4042</strain>
    </source>
</reference>
<accession>X7ZWR9</accession>
<dbReference type="AlphaFoldDB" id="X7ZWR9"/>